<feature type="transmembrane region" description="Helical" evidence="1">
    <location>
        <begin position="171"/>
        <end position="193"/>
    </location>
</feature>
<gene>
    <name evidence="2" type="ORF">H8S08_11855</name>
</gene>
<accession>A0ABR7CPW9</accession>
<feature type="transmembrane region" description="Helical" evidence="1">
    <location>
        <begin position="55"/>
        <end position="84"/>
    </location>
</feature>
<evidence type="ECO:0000313" key="3">
    <source>
        <dbReference type="Proteomes" id="UP000636891"/>
    </source>
</evidence>
<feature type="transmembrane region" description="Helical" evidence="1">
    <location>
        <begin position="280"/>
        <end position="297"/>
    </location>
</feature>
<feature type="transmembrane region" description="Helical" evidence="1">
    <location>
        <begin position="250"/>
        <end position="268"/>
    </location>
</feature>
<reference evidence="2 3" key="1">
    <citation type="submission" date="2020-08" db="EMBL/GenBank/DDBJ databases">
        <title>Genome public.</title>
        <authorList>
            <person name="Liu C."/>
            <person name="Sun Q."/>
        </authorList>
    </citation>
    <scope>NUCLEOTIDE SEQUENCE [LARGE SCALE GENOMIC DNA]</scope>
    <source>
        <strain evidence="2 3">New-7</strain>
    </source>
</reference>
<dbReference type="Proteomes" id="UP000636891">
    <property type="component" value="Unassembled WGS sequence"/>
</dbReference>
<dbReference type="EMBL" id="JACOOK010000008">
    <property type="protein sequence ID" value="MBC5617699.1"/>
    <property type="molecule type" value="Genomic_DNA"/>
</dbReference>
<dbReference type="RefSeq" id="WP_180951586.1">
    <property type="nucleotide sequence ID" value="NZ_JACOOK010000008.1"/>
</dbReference>
<keyword evidence="1" id="KW-1133">Transmembrane helix</keyword>
<sequence length="360" mass="42887">MQFLLFIFFWFTAGWRYETGTDYLAYVRIFDSSSDLSHLLHTGTFDVPMIEPGYLFINSIFISLGVDVNYMFLFISFCTTLLLFRSFEDYLPDYKYLGLLTYFAFIYFQMDMSGLRQAIALNVFFVALRYIYRRQFWRYTLCILLAATFHVSVIIVYPLYFFLNKKISSRLIVGTSVAGLLVIGLQLPIIGWITEYLISPLFSSNILYKVLYYTTSDIEPWPINIKVFFYLAILFVIVYNRNKLAERFPYFNIILNLLFLFVLLRNVLWESVELDMRLGFYMSLGMTMGFPLLFEIVSRKLIRQLTFVVFVFVNWYQCQNYFFSIPTFSPYQNYIVHKIFKLPSNGEERLYELMNRENND</sequence>
<protein>
    <submittedName>
        <fullName evidence="2">EpsG family protein</fullName>
    </submittedName>
</protein>
<feature type="transmembrane region" description="Helical" evidence="1">
    <location>
        <begin position="221"/>
        <end position="238"/>
    </location>
</feature>
<proteinExistence type="predicted"/>
<feature type="transmembrane region" description="Helical" evidence="1">
    <location>
        <begin position="136"/>
        <end position="159"/>
    </location>
</feature>
<keyword evidence="1" id="KW-0812">Transmembrane</keyword>
<keyword evidence="1" id="KW-0472">Membrane</keyword>
<name>A0ABR7CPW9_9BACT</name>
<feature type="transmembrane region" description="Helical" evidence="1">
    <location>
        <begin position="96"/>
        <end position="116"/>
    </location>
</feature>
<organism evidence="2 3">
    <name type="scientific">Alistipes hominis</name>
    <dbReference type="NCBI Taxonomy" id="2763015"/>
    <lineage>
        <taxon>Bacteria</taxon>
        <taxon>Pseudomonadati</taxon>
        <taxon>Bacteroidota</taxon>
        <taxon>Bacteroidia</taxon>
        <taxon>Bacteroidales</taxon>
        <taxon>Rikenellaceae</taxon>
        <taxon>Alistipes</taxon>
    </lineage>
</organism>
<evidence type="ECO:0000313" key="2">
    <source>
        <dbReference type="EMBL" id="MBC5617699.1"/>
    </source>
</evidence>
<keyword evidence="3" id="KW-1185">Reference proteome</keyword>
<dbReference type="InterPro" id="IPR049458">
    <property type="entry name" value="EpsG-like"/>
</dbReference>
<dbReference type="Pfam" id="PF14897">
    <property type="entry name" value="EpsG"/>
    <property type="match status" value="1"/>
</dbReference>
<evidence type="ECO:0000256" key="1">
    <source>
        <dbReference type="SAM" id="Phobius"/>
    </source>
</evidence>
<comment type="caution">
    <text evidence="2">The sequence shown here is derived from an EMBL/GenBank/DDBJ whole genome shotgun (WGS) entry which is preliminary data.</text>
</comment>